<evidence type="ECO:0000256" key="3">
    <source>
        <dbReference type="ARBA" id="ARBA00023002"/>
    </source>
</evidence>
<dbReference type="AlphaFoldDB" id="A0A381XUB6"/>
<evidence type="ECO:0000313" key="6">
    <source>
        <dbReference type="EMBL" id="SVA68062.1"/>
    </source>
</evidence>
<keyword evidence="4" id="KW-0408">Iron</keyword>
<dbReference type="GO" id="GO:0046872">
    <property type="term" value="F:metal ion binding"/>
    <property type="evidence" value="ECO:0007669"/>
    <property type="project" value="UniProtKB-KW"/>
</dbReference>
<comment type="similarity">
    <text evidence="1">Belongs to the iron/ascorbate-dependent oxidoreductase family.</text>
</comment>
<gene>
    <name evidence="6" type="ORF">METZ01_LOCUS120916</name>
</gene>
<evidence type="ECO:0000256" key="2">
    <source>
        <dbReference type="ARBA" id="ARBA00022723"/>
    </source>
</evidence>
<dbReference type="PANTHER" id="PTHR10209">
    <property type="entry name" value="OXIDOREDUCTASE, 2OG-FE II OXYGENASE FAMILY PROTEIN"/>
    <property type="match status" value="1"/>
</dbReference>
<dbReference type="Gene3D" id="2.60.120.330">
    <property type="entry name" value="B-lactam Antibiotic, Isopenicillin N Synthase, Chain"/>
    <property type="match status" value="1"/>
</dbReference>
<dbReference type="InterPro" id="IPR026992">
    <property type="entry name" value="DIOX_N"/>
</dbReference>
<evidence type="ECO:0000259" key="5">
    <source>
        <dbReference type="PROSITE" id="PS51471"/>
    </source>
</evidence>
<dbReference type="PANTHER" id="PTHR10209:SF881">
    <property type="entry name" value="FI07970P-RELATED"/>
    <property type="match status" value="1"/>
</dbReference>
<evidence type="ECO:0000256" key="4">
    <source>
        <dbReference type="ARBA" id="ARBA00023004"/>
    </source>
</evidence>
<dbReference type="GO" id="GO:0016491">
    <property type="term" value="F:oxidoreductase activity"/>
    <property type="evidence" value="ECO:0007669"/>
    <property type="project" value="UniProtKB-KW"/>
</dbReference>
<dbReference type="InterPro" id="IPR027443">
    <property type="entry name" value="IPNS-like_sf"/>
</dbReference>
<sequence length="327" mass="35746">MVSGATVDSSILDVDLAAFESGGEAARRAVVDGTMRSLATGFVYVRHDLSDDLLDDAYGRLADFFALPRERKDRYTVPGSNGQTGYTGLLVETAAISDVPDWKEMLNWSAPVPDGHPLRKRFPHRYGDPTLPDEDLPGTTEVLMDFHEATLDIQRRVLRILAVGLGVDEGFFDVMLRDGAALTRALHYPSMDAAPGDEHVWAAEHADINLITALPRATAPGLQVKVDDGWVDAEPPDGHVIVNTGIMLDHLTNGAIPPGIHRVVADGPGERHSVVQFCHPTPWTMLAPIPTCVTPENPLRYPTITASDRLEQVIWEINLVESGRRLD</sequence>
<dbReference type="EMBL" id="UINC01016330">
    <property type="protein sequence ID" value="SVA68062.1"/>
    <property type="molecule type" value="Genomic_DNA"/>
</dbReference>
<name>A0A381XUB6_9ZZZZ</name>
<dbReference type="Pfam" id="PF03171">
    <property type="entry name" value="2OG-FeII_Oxy"/>
    <property type="match status" value="1"/>
</dbReference>
<protein>
    <recommendedName>
        <fullName evidence="5">Fe2OG dioxygenase domain-containing protein</fullName>
    </recommendedName>
</protein>
<keyword evidence="2" id="KW-0479">Metal-binding</keyword>
<dbReference type="Pfam" id="PF14226">
    <property type="entry name" value="DIOX_N"/>
    <property type="match status" value="1"/>
</dbReference>
<dbReference type="InterPro" id="IPR005123">
    <property type="entry name" value="Oxoglu/Fe-dep_dioxygenase_dom"/>
</dbReference>
<dbReference type="PROSITE" id="PS51471">
    <property type="entry name" value="FE2OG_OXY"/>
    <property type="match status" value="1"/>
</dbReference>
<reference evidence="6" key="1">
    <citation type="submission" date="2018-05" db="EMBL/GenBank/DDBJ databases">
        <authorList>
            <person name="Lanie J.A."/>
            <person name="Ng W.-L."/>
            <person name="Kazmierczak K.M."/>
            <person name="Andrzejewski T.M."/>
            <person name="Davidsen T.M."/>
            <person name="Wayne K.J."/>
            <person name="Tettelin H."/>
            <person name="Glass J.I."/>
            <person name="Rusch D."/>
            <person name="Podicherti R."/>
            <person name="Tsui H.-C.T."/>
            <person name="Winkler M.E."/>
        </authorList>
    </citation>
    <scope>NUCLEOTIDE SEQUENCE</scope>
</reference>
<accession>A0A381XUB6</accession>
<evidence type="ECO:0000256" key="1">
    <source>
        <dbReference type="ARBA" id="ARBA00008056"/>
    </source>
</evidence>
<proteinExistence type="inferred from homology"/>
<organism evidence="6">
    <name type="scientific">marine metagenome</name>
    <dbReference type="NCBI Taxonomy" id="408172"/>
    <lineage>
        <taxon>unclassified sequences</taxon>
        <taxon>metagenomes</taxon>
        <taxon>ecological metagenomes</taxon>
    </lineage>
</organism>
<dbReference type="InterPro" id="IPR044861">
    <property type="entry name" value="IPNS-like_FE2OG_OXY"/>
</dbReference>
<dbReference type="SUPFAM" id="SSF51197">
    <property type="entry name" value="Clavaminate synthase-like"/>
    <property type="match status" value="1"/>
</dbReference>
<keyword evidence="3" id="KW-0560">Oxidoreductase</keyword>
<feature type="domain" description="Fe2OG dioxygenase" evidence="5">
    <location>
        <begin position="179"/>
        <end position="280"/>
    </location>
</feature>